<accession>A0ABQ9V6F1</accession>
<reference evidence="2 3" key="1">
    <citation type="submission" date="2023-05" db="EMBL/GenBank/DDBJ databases">
        <title>B98-5 Cell Line De Novo Hybrid Assembly: An Optical Mapping Approach.</title>
        <authorList>
            <person name="Kananen K."/>
            <person name="Auerbach J.A."/>
            <person name="Kautto E."/>
            <person name="Blachly J.S."/>
        </authorList>
    </citation>
    <scope>NUCLEOTIDE SEQUENCE [LARGE SCALE GENOMIC DNA]</scope>
    <source>
        <strain evidence="2">B95-8</strain>
        <tissue evidence="2">Cell line</tissue>
    </source>
</reference>
<protein>
    <submittedName>
        <fullName evidence="2">Uncharacterized protein</fullName>
    </submittedName>
</protein>
<proteinExistence type="predicted"/>
<comment type="caution">
    <text evidence="2">The sequence shown here is derived from an EMBL/GenBank/DDBJ whole genome shotgun (WGS) entry which is preliminary data.</text>
</comment>
<feature type="region of interest" description="Disordered" evidence="1">
    <location>
        <begin position="20"/>
        <end position="54"/>
    </location>
</feature>
<gene>
    <name evidence="2" type="ORF">P7K49_018596</name>
</gene>
<sequence length="106" mass="11388">MLRSQDFSCALDLGMLGAAGPQPPVDFAEKSEGLSSWSPLESPPGGPPRASAKGSCATLQFDLHKPLTFGVLERIKIGSHLRLPHGVDSFHSSHRDPGLPFQHFQT</sequence>
<evidence type="ECO:0000256" key="1">
    <source>
        <dbReference type="SAM" id="MobiDB-lite"/>
    </source>
</evidence>
<dbReference type="Proteomes" id="UP001266305">
    <property type="component" value="Unassembled WGS sequence"/>
</dbReference>
<keyword evidence="3" id="KW-1185">Reference proteome</keyword>
<name>A0ABQ9V6F1_SAGOE</name>
<evidence type="ECO:0000313" key="2">
    <source>
        <dbReference type="EMBL" id="KAK2104740.1"/>
    </source>
</evidence>
<organism evidence="2 3">
    <name type="scientific">Saguinus oedipus</name>
    <name type="common">Cotton-top tamarin</name>
    <name type="synonym">Oedipomidas oedipus</name>
    <dbReference type="NCBI Taxonomy" id="9490"/>
    <lineage>
        <taxon>Eukaryota</taxon>
        <taxon>Metazoa</taxon>
        <taxon>Chordata</taxon>
        <taxon>Craniata</taxon>
        <taxon>Vertebrata</taxon>
        <taxon>Euteleostomi</taxon>
        <taxon>Mammalia</taxon>
        <taxon>Eutheria</taxon>
        <taxon>Euarchontoglires</taxon>
        <taxon>Primates</taxon>
        <taxon>Haplorrhini</taxon>
        <taxon>Platyrrhini</taxon>
        <taxon>Cebidae</taxon>
        <taxon>Callitrichinae</taxon>
        <taxon>Saguinus</taxon>
    </lineage>
</organism>
<evidence type="ECO:0000313" key="3">
    <source>
        <dbReference type="Proteomes" id="UP001266305"/>
    </source>
</evidence>
<dbReference type="EMBL" id="JASSZA010000008">
    <property type="protein sequence ID" value="KAK2104740.1"/>
    <property type="molecule type" value="Genomic_DNA"/>
</dbReference>